<feature type="transmembrane region" description="Helical" evidence="10">
    <location>
        <begin position="110"/>
        <end position="140"/>
    </location>
</feature>
<feature type="region of interest" description="Disordered" evidence="9">
    <location>
        <begin position="256"/>
        <end position="284"/>
    </location>
</feature>
<evidence type="ECO:0000313" key="13">
    <source>
        <dbReference type="Proteomes" id="UP000186922"/>
    </source>
</evidence>
<evidence type="ECO:0000313" key="12">
    <source>
        <dbReference type="EMBL" id="GAV06249.1"/>
    </source>
</evidence>
<evidence type="ECO:0000256" key="9">
    <source>
        <dbReference type="SAM" id="MobiDB-lite"/>
    </source>
</evidence>
<evidence type="ECO:0000256" key="4">
    <source>
        <dbReference type="ARBA" id="ARBA00022989"/>
    </source>
</evidence>
<evidence type="ECO:0000259" key="11">
    <source>
        <dbReference type="PROSITE" id="PS50262"/>
    </source>
</evidence>
<proteinExistence type="predicted"/>
<dbReference type="Proteomes" id="UP000186922">
    <property type="component" value="Unassembled WGS sequence"/>
</dbReference>
<keyword evidence="7" id="KW-0675">Receptor</keyword>
<evidence type="ECO:0000256" key="8">
    <source>
        <dbReference type="ARBA" id="ARBA00023224"/>
    </source>
</evidence>
<dbReference type="AlphaFoldDB" id="A0A1D1W5I4"/>
<dbReference type="STRING" id="947166.A0A1D1W5I4"/>
<evidence type="ECO:0000256" key="6">
    <source>
        <dbReference type="ARBA" id="ARBA00023136"/>
    </source>
</evidence>
<evidence type="ECO:0000256" key="3">
    <source>
        <dbReference type="ARBA" id="ARBA00022692"/>
    </source>
</evidence>
<keyword evidence="3 10" id="KW-0812">Transmembrane</keyword>
<name>A0A1D1W5I4_RAMVA</name>
<feature type="transmembrane region" description="Helical" evidence="10">
    <location>
        <begin position="79"/>
        <end position="98"/>
    </location>
</feature>
<evidence type="ECO:0000256" key="10">
    <source>
        <dbReference type="SAM" id="Phobius"/>
    </source>
</evidence>
<comment type="caution">
    <text evidence="12">The sequence shown here is derived from an EMBL/GenBank/DDBJ whole genome shotgun (WGS) entry which is preliminary data.</text>
</comment>
<keyword evidence="4 10" id="KW-1133">Transmembrane helix</keyword>
<dbReference type="GO" id="GO:0042277">
    <property type="term" value="F:peptide binding"/>
    <property type="evidence" value="ECO:0007669"/>
    <property type="project" value="TreeGrafter"/>
</dbReference>
<feature type="transmembrane region" description="Helical" evidence="10">
    <location>
        <begin position="48"/>
        <end position="72"/>
    </location>
</feature>
<dbReference type="InterPro" id="IPR000276">
    <property type="entry name" value="GPCR_Rhodpsn"/>
</dbReference>
<dbReference type="PRINTS" id="PR00237">
    <property type="entry name" value="GPCRRHODOPSN"/>
</dbReference>
<dbReference type="OrthoDB" id="9990906at2759"/>
<accession>A0A1D1W5I4</accession>
<reference evidence="12 13" key="1">
    <citation type="journal article" date="2016" name="Nat. Commun.">
        <title>Extremotolerant tardigrade genome and improved radiotolerance of human cultured cells by tardigrade-unique protein.</title>
        <authorList>
            <person name="Hashimoto T."/>
            <person name="Horikawa D.D."/>
            <person name="Saito Y."/>
            <person name="Kuwahara H."/>
            <person name="Kozuka-Hata H."/>
            <person name="Shin-I T."/>
            <person name="Minakuchi Y."/>
            <person name="Ohishi K."/>
            <person name="Motoyama A."/>
            <person name="Aizu T."/>
            <person name="Enomoto A."/>
            <person name="Kondo K."/>
            <person name="Tanaka S."/>
            <person name="Hara Y."/>
            <person name="Koshikawa S."/>
            <person name="Sagara H."/>
            <person name="Miura T."/>
            <person name="Yokobori S."/>
            <person name="Miyagawa K."/>
            <person name="Suzuki Y."/>
            <person name="Kubo T."/>
            <person name="Oyama M."/>
            <person name="Kohara Y."/>
            <person name="Fujiyama A."/>
            <person name="Arakawa K."/>
            <person name="Katayama T."/>
            <person name="Toyoda A."/>
            <person name="Kunieda T."/>
        </authorList>
    </citation>
    <scope>NUCLEOTIDE SEQUENCE [LARGE SCALE GENOMIC DNA]</scope>
    <source>
        <strain evidence="12 13">YOKOZUNA-1</strain>
    </source>
</reference>
<evidence type="ECO:0000256" key="5">
    <source>
        <dbReference type="ARBA" id="ARBA00023040"/>
    </source>
</evidence>
<keyword evidence="8" id="KW-0807">Transducer</keyword>
<dbReference type="PANTHER" id="PTHR24229:SF40">
    <property type="entry name" value="ALLATOSTATIN C RECEPTOR 1-RELATED"/>
    <property type="match status" value="1"/>
</dbReference>
<dbReference type="InterPro" id="IPR017452">
    <property type="entry name" value="GPCR_Rhodpsn_7TM"/>
</dbReference>
<comment type="subcellular location">
    <subcellularLocation>
        <location evidence="1">Cell membrane</location>
        <topology evidence="1">Multi-pass membrane protein</topology>
    </subcellularLocation>
</comment>
<protein>
    <recommendedName>
        <fullName evidence="11">G-protein coupled receptors family 1 profile domain-containing protein</fullName>
    </recommendedName>
</protein>
<dbReference type="CDD" id="cd00637">
    <property type="entry name" value="7tm_classA_rhodopsin-like"/>
    <property type="match status" value="1"/>
</dbReference>
<dbReference type="Pfam" id="PF00001">
    <property type="entry name" value="7tm_1"/>
    <property type="match status" value="1"/>
</dbReference>
<feature type="transmembrane region" description="Helical" evidence="10">
    <location>
        <begin position="332"/>
        <end position="352"/>
    </location>
</feature>
<evidence type="ECO:0000256" key="2">
    <source>
        <dbReference type="ARBA" id="ARBA00022475"/>
    </source>
</evidence>
<sequence>MRLNTSVLWFPQGISLNLADNFTNGPIGNFTPNATSWGPKLESASWSAVPVCFLIIMLLSTVLNGVVLYVIARDSHLKTAFNVYIVNLLLTNLVQTFIQMPLNIANYLRSYWWLGSTACTVFIYGLSIQAVMVCSHLLITMNRIWAVTSPVTYRNYHKKRLSIGLCVFIWIYVHAFFLPGLIADALYYRMPTEYGCFINPMAQLASTTAMEWCLFKIPVLLIICSYPYIAYKSLKARNTVSNQANATSLTVGRLRRATNDPTGAPAESSKQVSETAPDVQRKKGRRNRRGGFVLLTLMTLTMMVFWTPSLVYYTVISYMRVNWPVVEQAANILLLLETIADPICFTLALRRLREAVLRTLRRRPLS</sequence>
<feature type="transmembrane region" description="Helical" evidence="10">
    <location>
        <begin position="291"/>
        <end position="312"/>
    </location>
</feature>
<keyword evidence="2" id="KW-1003">Cell membrane</keyword>
<dbReference type="PROSITE" id="PS50262">
    <property type="entry name" value="G_PROTEIN_RECEP_F1_2"/>
    <property type="match status" value="1"/>
</dbReference>
<gene>
    <name evidence="12" type="primary">RvY_16269-1</name>
    <name evidence="12" type="synonym">RvY_16269.1</name>
    <name evidence="12" type="ORF">RvY_16269</name>
</gene>
<organism evidence="12 13">
    <name type="scientific">Ramazzottius varieornatus</name>
    <name type="common">Water bear</name>
    <name type="synonym">Tardigrade</name>
    <dbReference type="NCBI Taxonomy" id="947166"/>
    <lineage>
        <taxon>Eukaryota</taxon>
        <taxon>Metazoa</taxon>
        <taxon>Ecdysozoa</taxon>
        <taxon>Tardigrada</taxon>
        <taxon>Eutardigrada</taxon>
        <taxon>Parachela</taxon>
        <taxon>Hypsibioidea</taxon>
        <taxon>Ramazzottiidae</taxon>
        <taxon>Ramazzottius</taxon>
    </lineage>
</organism>
<feature type="domain" description="G-protein coupled receptors family 1 profile" evidence="11">
    <location>
        <begin position="63"/>
        <end position="345"/>
    </location>
</feature>
<dbReference type="SUPFAM" id="SSF81321">
    <property type="entry name" value="Family A G protein-coupled receptor-like"/>
    <property type="match status" value="1"/>
</dbReference>
<feature type="transmembrane region" description="Helical" evidence="10">
    <location>
        <begin position="161"/>
        <end position="182"/>
    </location>
</feature>
<dbReference type="PANTHER" id="PTHR24229">
    <property type="entry name" value="NEUROPEPTIDES RECEPTOR"/>
    <property type="match status" value="1"/>
</dbReference>
<keyword evidence="5" id="KW-0297">G-protein coupled receptor</keyword>
<evidence type="ECO:0000256" key="1">
    <source>
        <dbReference type="ARBA" id="ARBA00004651"/>
    </source>
</evidence>
<dbReference type="EMBL" id="BDGG01000013">
    <property type="protein sequence ID" value="GAV06249.1"/>
    <property type="molecule type" value="Genomic_DNA"/>
</dbReference>
<dbReference type="GO" id="GO:0004930">
    <property type="term" value="F:G protein-coupled receptor activity"/>
    <property type="evidence" value="ECO:0007669"/>
    <property type="project" value="UniProtKB-KW"/>
</dbReference>
<dbReference type="Gene3D" id="1.20.1070.10">
    <property type="entry name" value="Rhodopsin 7-helix transmembrane proteins"/>
    <property type="match status" value="1"/>
</dbReference>
<keyword evidence="6 10" id="KW-0472">Membrane</keyword>
<feature type="transmembrane region" description="Helical" evidence="10">
    <location>
        <begin position="209"/>
        <end position="229"/>
    </location>
</feature>
<dbReference type="GO" id="GO:0005886">
    <property type="term" value="C:plasma membrane"/>
    <property type="evidence" value="ECO:0007669"/>
    <property type="project" value="UniProtKB-SubCell"/>
</dbReference>
<dbReference type="GO" id="GO:0043005">
    <property type="term" value="C:neuron projection"/>
    <property type="evidence" value="ECO:0007669"/>
    <property type="project" value="TreeGrafter"/>
</dbReference>
<evidence type="ECO:0000256" key="7">
    <source>
        <dbReference type="ARBA" id="ARBA00023170"/>
    </source>
</evidence>
<keyword evidence="13" id="KW-1185">Reference proteome</keyword>